<comment type="caution">
    <text evidence="2">The sequence shown here is derived from an EMBL/GenBank/DDBJ whole genome shotgun (WGS) entry which is preliminary data.</text>
</comment>
<keyword evidence="1" id="KW-0812">Transmembrane</keyword>
<accession>A0A927MN61</accession>
<evidence type="ECO:0000313" key="2">
    <source>
        <dbReference type="EMBL" id="MBE1557023.1"/>
    </source>
</evidence>
<feature type="transmembrane region" description="Helical" evidence="1">
    <location>
        <begin position="7"/>
        <end position="27"/>
    </location>
</feature>
<proteinExistence type="predicted"/>
<keyword evidence="3" id="KW-1185">Reference proteome</keyword>
<dbReference type="EMBL" id="JADBEL010000045">
    <property type="protein sequence ID" value="MBE1557023.1"/>
    <property type="molecule type" value="Genomic_DNA"/>
</dbReference>
<sequence length="223" mass="25879">MKKSSKSLFVFVGMITLLILVLGVLLFSGNKEIKKYQNALNSSEIRNEYFQDEATIKSRNSVSTQGYTVTFYQVSAEVNEEFEKLSDEQKYKVFLEVRDVLKQEDISYYNFSCGKKRLCAIDGFQFTHNNDVYEYKKVLLNDHFSLVLNGEEIYSTESKRKNVTSKVNDDTETTMQDKGGNDWASLSDNQKYHAVSNALYNLDQQGYTILEGEYYYILNFRTQ</sequence>
<dbReference type="RefSeq" id="WP_192600612.1">
    <property type="nucleotide sequence ID" value="NZ_JADBEL010000045.1"/>
</dbReference>
<keyword evidence="1" id="KW-1133">Transmembrane helix</keyword>
<dbReference type="Proteomes" id="UP000658225">
    <property type="component" value="Unassembled WGS sequence"/>
</dbReference>
<evidence type="ECO:0000313" key="3">
    <source>
        <dbReference type="Proteomes" id="UP000658225"/>
    </source>
</evidence>
<evidence type="ECO:0000256" key="1">
    <source>
        <dbReference type="SAM" id="Phobius"/>
    </source>
</evidence>
<keyword evidence="1" id="KW-0472">Membrane</keyword>
<gene>
    <name evidence="2" type="ORF">H4683_004151</name>
</gene>
<protein>
    <submittedName>
        <fullName evidence="2">Uncharacterized protein</fullName>
    </submittedName>
</protein>
<dbReference type="AlphaFoldDB" id="A0A927MN61"/>
<name>A0A927MN61_9BACL</name>
<organism evidence="2 3">
    <name type="scientific">Sporosarcina limicola</name>
    <dbReference type="NCBI Taxonomy" id="34101"/>
    <lineage>
        <taxon>Bacteria</taxon>
        <taxon>Bacillati</taxon>
        <taxon>Bacillota</taxon>
        <taxon>Bacilli</taxon>
        <taxon>Bacillales</taxon>
        <taxon>Caryophanaceae</taxon>
        <taxon>Sporosarcina</taxon>
    </lineage>
</organism>
<reference evidence="2" key="1">
    <citation type="submission" date="2020-10" db="EMBL/GenBank/DDBJ databases">
        <title>Genomic Encyclopedia of Type Strains, Phase IV (KMG-IV): sequencing the most valuable type-strain genomes for metagenomic binning, comparative biology and taxonomic classification.</title>
        <authorList>
            <person name="Goeker M."/>
        </authorList>
    </citation>
    <scope>NUCLEOTIDE SEQUENCE</scope>
    <source>
        <strain evidence="2">DSM 13886</strain>
    </source>
</reference>